<evidence type="ECO:0000256" key="4">
    <source>
        <dbReference type="ARBA" id="ARBA00023136"/>
    </source>
</evidence>
<dbReference type="Pfam" id="PF07584">
    <property type="entry name" value="BatA"/>
    <property type="match status" value="1"/>
</dbReference>
<feature type="transmembrane region" description="Helical" evidence="5">
    <location>
        <begin position="302"/>
        <end position="320"/>
    </location>
</feature>
<dbReference type="InterPro" id="IPR036465">
    <property type="entry name" value="vWFA_dom_sf"/>
</dbReference>
<dbReference type="InterPro" id="IPR024163">
    <property type="entry name" value="Aerotolerance_reg_N"/>
</dbReference>
<organism evidence="7 8">
    <name type="scientific">Gracilimonas halophila</name>
    <dbReference type="NCBI Taxonomy" id="1834464"/>
    <lineage>
        <taxon>Bacteria</taxon>
        <taxon>Pseudomonadati</taxon>
        <taxon>Balneolota</taxon>
        <taxon>Balneolia</taxon>
        <taxon>Balneolales</taxon>
        <taxon>Balneolaceae</taxon>
        <taxon>Gracilimonas</taxon>
    </lineage>
</organism>
<feature type="transmembrane region" description="Helical" evidence="5">
    <location>
        <begin position="7"/>
        <end position="27"/>
    </location>
</feature>
<evidence type="ECO:0000256" key="5">
    <source>
        <dbReference type="SAM" id="Phobius"/>
    </source>
</evidence>
<keyword evidence="4 5" id="KW-0472">Membrane</keyword>
<proteinExistence type="predicted"/>
<dbReference type="EMBL" id="JBHULI010000024">
    <property type="protein sequence ID" value="MFD2532346.1"/>
    <property type="molecule type" value="Genomic_DNA"/>
</dbReference>
<dbReference type="CDD" id="cd01467">
    <property type="entry name" value="vWA_BatA_type"/>
    <property type="match status" value="1"/>
</dbReference>
<dbReference type="PROSITE" id="PS50234">
    <property type="entry name" value="VWFA"/>
    <property type="match status" value="1"/>
</dbReference>
<keyword evidence="1" id="KW-1003">Cell membrane</keyword>
<evidence type="ECO:0000259" key="6">
    <source>
        <dbReference type="PROSITE" id="PS50234"/>
    </source>
</evidence>
<dbReference type="Proteomes" id="UP001597460">
    <property type="component" value="Unassembled WGS sequence"/>
</dbReference>
<dbReference type="PANTHER" id="PTHR22550:SF5">
    <property type="entry name" value="LEUCINE ZIPPER PROTEIN 4"/>
    <property type="match status" value="1"/>
</dbReference>
<dbReference type="SUPFAM" id="SSF53300">
    <property type="entry name" value="vWA-like"/>
    <property type="match status" value="1"/>
</dbReference>
<dbReference type="InterPro" id="IPR050768">
    <property type="entry name" value="UPF0353/GerABKA_families"/>
</dbReference>
<gene>
    <name evidence="7" type="ORF">ACFSVN_07810</name>
</gene>
<accession>A0ABW5JJT6</accession>
<evidence type="ECO:0000256" key="1">
    <source>
        <dbReference type="ARBA" id="ARBA00022475"/>
    </source>
</evidence>
<keyword evidence="3 5" id="KW-1133">Transmembrane helix</keyword>
<feature type="domain" description="VWFA" evidence="6">
    <location>
        <begin position="90"/>
        <end position="283"/>
    </location>
</feature>
<sequence length="331" mass="37455">MEFSNPEWFWALLILPVLIGVYLYRFFKQKHTTLTFSSLDLLDDLPGNWKSHLHWLQALLMWAGITLLIVALARPQERLTTVERNAEGIDIVMVLDMSTSMRAEDLKPNRFEAAREVAKDFVDKRNSDRIGLVTFAMQSFTVVPPTLDYRLLKDLINDLEMGIIEDGTAIGMGISTAINRLKESKAESKVIILLTDGQNNAGEIDPVTAADLALTYNIKIYTIGAGTRGTAPYPIQDPIFGRRYQNIEVNIDEEMLTSVAELTGGRYFRATDSDELESIYEEIDELETTEVEELIYTDYKDLYAIYLAWSFGLLLISFVLNKTILTGIETS</sequence>
<dbReference type="Gene3D" id="3.40.50.410">
    <property type="entry name" value="von Willebrand factor, type A domain"/>
    <property type="match status" value="1"/>
</dbReference>
<dbReference type="InterPro" id="IPR033881">
    <property type="entry name" value="vWA_BatA_type"/>
</dbReference>
<reference evidence="8" key="1">
    <citation type="journal article" date="2019" name="Int. J. Syst. Evol. Microbiol.">
        <title>The Global Catalogue of Microorganisms (GCM) 10K type strain sequencing project: providing services to taxonomists for standard genome sequencing and annotation.</title>
        <authorList>
            <consortium name="The Broad Institute Genomics Platform"/>
            <consortium name="The Broad Institute Genome Sequencing Center for Infectious Disease"/>
            <person name="Wu L."/>
            <person name="Ma J."/>
        </authorList>
    </citation>
    <scope>NUCLEOTIDE SEQUENCE [LARGE SCALE GENOMIC DNA]</scope>
    <source>
        <strain evidence="8">KCTC 52042</strain>
    </source>
</reference>
<comment type="caution">
    <text evidence="7">The sequence shown here is derived from an EMBL/GenBank/DDBJ whole genome shotgun (WGS) entry which is preliminary data.</text>
</comment>
<dbReference type="SMART" id="SM00327">
    <property type="entry name" value="VWA"/>
    <property type="match status" value="1"/>
</dbReference>
<evidence type="ECO:0000313" key="8">
    <source>
        <dbReference type="Proteomes" id="UP001597460"/>
    </source>
</evidence>
<evidence type="ECO:0000256" key="3">
    <source>
        <dbReference type="ARBA" id="ARBA00022989"/>
    </source>
</evidence>
<dbReference type="PANTHER" id="PTHR22550">
    <property type="entry name" value="SPORE GERMINATION PROTEIN"/>
    <property type="match status" value="1"/>
</dbReference>
<dbReference type="Pfam" id="PF00092">
    <property type="entry name" value="VWA"/>
    <property type="match status" value="1"/>
</dbReference>
<dbReference type="RefSeq" id="WP_390300713.1">
    <property type="nucleotide sequence ID" value="NZ_JBHULI010000024.1"/>
</dbReference>
<keyword evidence="2 5" id="KW-0812">Transmembrane</keyword>
<dbReference type="InterPro" id="IPR002035">
    <property type="entry name" value="VWF_A"/>
</dbReference>
<protein>
    <submittedName>
        <fullName evidence="7">VWA domain-containing protein</fullName>
    </submittedName>
</protein>
<evidence type="ECO:0000313" key="7">
    <source>
        <dbReference type="EMBL" id="MFD2532346.1"/>
    </source>
</evidence>
<name>A0ABW5JJT6_9BACT</name>
<keyword evidence="8" id="KW-1185">Reference proteome</keyword>
<feature type="transmembrane region" description="Helical" evidence="5">
    <location>
        <begin position="55"/>
        <end position="73"/>
    </location>
</feature>
<evidence type="ECO:0000256" key="2">
    <source>
        <dbReference type="ARBA" id="ARBA00022692"/>
    </source>
</evidence>